<feature type="chain" id="PRO_5042117394" description="Yeast cell wall synthesis Kre9/Knh1-like N-terminal domain-containing protein" evidence="2">
    <location>
        <begin position="20"/>
        <end position="195"/>
    </location>
</feature>
<keyword evidence="1 2" id="KW-0732">Signal</keyword>
<protein>
    <recommendedName>
        <fullName evidence="3">Yeast cell wall synthesis Kre9/Knh1-like N-terminal domain-containing protein</fullName>
    </recommendedName>
</protein>
<dbReference type="Pfam" id="PF10342">
    <property type="entry name" value="Kre9_KNH"/>
    <property type="match status" value="1"/>
</dbReference>
<organism evidence="4 5">
    <name type="scientific">Mycena citricolor</name>
    <dbReference type="NCBI Taxonomy" id="2018698"/>
    <lineage>
        <taxon>Eukaryota</taxon>
        <taxon>Fungi</taxon>
        <taxon>Dikarya</taxon>
        <taxon>Basidiomycota</taxon>
        <taxon>Agaricomycotina</taxon>
        <taxon>Agaricomycetes</taxon>
        <taxon>Agaricomycetidae</taxon>
        <taxon>Agaricales</taxon>
        <taxon>Marasmiineae</taxon>
        <taxon>Mycenaceae</taxon>
        <taxon>Mycena</taxon>
    </lineage>
</organism>
<keyword evidence="5" id="KW-1185">Reference proteome</keyword>
<reference evidence="4" key="1">
    <citation type="submission" date="2023-11" db="EMBL/GenBank/DDBJ databases">
        <authorList>
            <person name="De Vega J J."/>
            <person name="De Vega J J."/>
        </authorList>
    </citation>
    <scope>NUCLEOTIDE SEQUENCE</scope>
</reference>
<gene>
    <name evidence="4" type="ORF">MYCIT1_LOCUS18555</name>
</gene>
<dbReference type="AlphaFoldDB" id="A0AAD2K0U7"/>
<dbReference type="InterPro" id="IPR018466">
    <property type="entry name" value="Kre9/Knh1-like_N"/>
</dbReference>
<comment type="caution">
    <text evidence="4">The sequence shown here is derived from an EMBL/GenBank/DDBJ whole genome shotgun (WGS) entry which is preliminary data.</text>
</comment>
<feature type="domain" description="Yeast cell wall synthesis Kre9/Knh1-like N-terminal" evidence="3">
    <location>
        <begin position="29"/>
        <end position="113"/>
    </location>
</feature>
<evidence type="ECO:0000313" key="4">
    <source>
        <dbReference type="EMBL" id="CAK5272710.1"/>
    </source>
</evidence>
<evidence type="ECO:0000256" key="2">
    <source>
        <dbReference type="SAM" id="SignalP"/>
    </source>
</evidence>
<evidence type="ECO:0000313" key="5">
    <source>
        <dbReference type="Proteomes" id="UP001295794"/>
    </source>
</evidence>
<dbReference type="Proteomes" id="UP001295794">
    <property type="component" value="Unassembled WGS sequence"/>
</dbReference>
<feature type="signal peptide" evidence="2">
    <location>
        <begin position="1"/>
        <end position="19"/>
    </location>
</feature>
<evidence type="ECO:0000259" key="3">
    <source>
        <dbReference type="Pfam" id="PF10342"/>
    </source>
</evidence>
<accession>A0AAD2K0U7</accession>
<evidence type="ECO:0000256" key="1">
    <source>
        <dbReference type="ARBA" id="ARBA00022729"/>
    </source>
</evidence>
<name>A0AAD2K0U7_9AGAR</name>
<sequence length="195" mass="19250">MHAAATITTLLSLFASTYAVSNLQGPTNAAPGSNVTATWSSGSSDTQTMTLALLSADTNVTYPGGLAVANTVVPGDNKATFLFPPTDPGTYKLVLYSSSNTSDVLATSGSFSVGAAAPASTASGSTAPPASSASSKPATSSGCVLLPSVHLGAFGWGGFICTLTRNAAPPPRIHLSTAPCSIAAPSLVLTLFAGP</sequence>
<proteinExistence type="predicted"/>
<dbReference type="EMBL" id="CAVNYO010000184">
    <property type="protein sequence ID" value="CAK5272710.1"/>
    <property type="molecule type" value="Genomic_DNA"/>
</dbReference>